<comment type="similarity">
    <text evidence="4">Belongs to the Nudix hydrolase family.</text>
</comment>
<dbReference type="Proteomes" id="UP000608420">
    <property type="component" value="Unassembled WGS sequence"/>
</dbReference>
<dbReference type="InterPro" id="IPR020084">
    <property type="entry name" value="NUDIX_hydrolase_CS"/>
</dbReference>
<dbReference type="Pfam" id="PF00293">
    <property type="entry name" value="NUDIX"/>
    <property type="match status" value="1"/>
</dbReference>
<keyword evidence="2 4" id="KW-0378">Hydrolase</keyword>
<dbReference type="PANTHER" id="PTHR43222">
    <property type="entry name" value="NUDIX HYDROLASE 23"/>
    <property type="match status" value="1"/>
</dbReference>
<name>A0ABQ1W9Z0_9BACL</name>
<keyword evidence="7" id="KW-1185">Reference proteome</keyword>
<dbReference type="SUPFAM" id="SSF55811">
    <property type="entry name" value="Nudix"/>
    <property type="match status" value="1"/>
</dbReference>
<dbReference type="EMBL" id="BMIW01000069">
    <property type="protein sequence ID" value="GGG20243.1"/>
    <property type="molecule type" value="Genomic_DNA"/>
</dbReference>
<reference evidence="7" key="1">
    <citation type="journal article" date="2019" name="Int. J. Syst. Evol. Microbiol.">
        <title>The Global Catalogue of Microorganisms (GCM) 10K type strain sequencing project: providing services to taxonomists for standard genome sequencing and annotation.</title>
        <authorList>
            <consortium name="The Broad Institute Genomics Platform"/>
            <consortium name="The Broad Institute Genome Sequencing Center for Infectious Disease"/>
            <person name="Wu L."/>
            <person name="Ma J."/>
        </authorList>
    </citation>
    <scope>NUCLEOTIDE SEQUENCE [LARGE SCALE GENOMIC DNA]</scope>
    <source>
        <strain evidence="7">CGMCC 1.15420</strain>
    </source>
</reference>
<dbReference type="InterPro" id="IPR015797">
    <property type="entry name" value="NUDIX_hydrolase-like_dom_sf"/>
</dbReference>
<accession>A0ABQ1W9Z0</accession>
<comment type="cofactor">
    <cofactor evidence="1">
        <name>Mg(2+)</name>
        <dbReference type="ChEBI" id="CHEBI:18420"/>
    </cofactor>
</comment>
<dbReference type="PROSITE" id="PS00893">
    <property type="entry name" value="NUDIX_BOX"/>
    <property type="match status" value="1"/>
</dbReference>
<dbReference type="InterPro" id="IPR020476">
    <property type="entry name" value="Nudix_hydrolase"/>
</dbReference>
<sequence>MIAEFKGVLPGQEIFFTTQEELYSEPDCALIFAFYNRQIIFTHHKKRGWELPGGKREKNECIIQAALRELLEETGAEAKGIETIAQYKICEFNELVFTKNIFIADISRIHERKEIYETDKIMLMKIPPEPTEIMNDRSYSLLLKDKVYELALSICQNHRFLNKK</sequence>
<dbReference type="Gene3D" id="3.90.79.10">
    <property type="entry name" value="Nucleoside Triphosphate Pyrophosphohydrolase"/>
    <property type="match status" value="1"/>
</dbReference>
<feature type="domain" description="Nudix hydrolase" evidence="5">
    <location>
        <begin position="30"/>
        <end position="87"/>
    </location>
</feature>
<organism evidence="6 7">
    <name type="scientific">Paenibacillus aceti</name>
    <dbReference type="NCBI Taxonomy" id="1820010"/>
    <lineage>
        <taxon>Bacteria</taxon>
        <taxon>Bacillati</taxon>
        <taxon>Bacillota</taxon>
        <taxon>Bacilli</taxon>
        <taxon>Bacillales</taxon>
        <taxon>Paenibacillaceae</taxon>
        <taxon>Paenibacillus</taxon>
    </lineage>
</organism>
<evidence type="ECO:0000259" key="5">
    <source>
        <dbReference type="Pfam" id="PF00293"/>
    </source>
</evidence>
<comment type="caution">
    <text evidence="6">The sequence shown here is derived from an EMBL/GenBank/DDBJ whole genome shotgun (WGS) entry which is preliminary data.</text>
</comment>
<evidence type="ECO:0000256" key="3">
    <source>
        <dbReference type="ARBA" id="ARBA00022842"/>
    </source>
</evidence>
<protein>
    <recommendedName>
        <fullName evidence="5">Nudix hydrolase domain-containing protein</fullName>
    </recommendedName>
</protein>
<dbReference type="PANTHER" id="PTHR43222:SF2">
    <property type="entry name" value="NUDIX HYDROLASE 23, CHLOROPLASTIC"/>
    <property type="match status" value="1"/>
</dbReference>
<keyword evidence="3" id="KW-0460">Magnesium</keyword>
<gene>
    <name evidence="6" type="ORF">GCM10010913_48050</name>
</gene>
<evidence type="ECO:0000256" key="1">
    <source>
        <dbReference type="ARBA" id="ARBA00001946"/>
    </source>
</evidence>
<evidence type="ECO:0000256" key="4">
    <source>
        <dbReference type="RuleBase" id="RU003476"/>
    </source>
</evidence>
<evidence type="ECO:0000256" key="2">
    <source>
        <dbReference type="ARBA" id="ARBA00022801"/>
    </source>
</evidence>
<dbReference type="RefSeq" id="WP_120464993.1">
    <property type="nucleotide sequence ID" value="NZ_BMIW01000069.1"/>
</dbReference>
<dbReference type="PRINTS" id="PR00502">
    <property type="entry name" value="NUDIXFAMILY"/>
</dbReference>
<proteinExistence type="inferred from homology"/>
<evidence type="ECO:0000313" key="7">
    <source>
        <dbReference type="Proteomes" id="UP000608420"/>
    </source>
</evidence>
<dbReference type="InterPro" id="IPR000086">
    <property type="entry name" value="NUDIX_hydrolase_dom"/>
</dbReference>
<evidence type="ECO:0000313" key="6">
    <source>
        <dbReference type="EMBL" id="GGG20243.1"/>
    </source>
</evidence>